<sequence length="137" mass="14962">MTLAQRALRQLETWPDLTAGPASCGTGRALRSRQHEIVHFHLDHDVDLHLTPALIQRMAADLGESSAVRLVPGSRWVTVHLDCETDVDLLLSLVSVALKAHQAHPAPQGPRRLSRSTADTAPAGCNFRRVTVLPRAD</sequence>
<reference evidence="2 3" key="1">
    <citation type="submission" date="2019-03" db="EMBL/GenBank/DDBJ databases">
        <title>Comparative genomic analyses of the sweetpotato soil rot pathogen, Streptomyces ipomoeae.</title>
        <authorList>
            <person name="Ruschel Soares N."/>
            <person name="Badger J.H."/>
            <person name="Huguet-Tapia J.C."/>
            <person name="Clark C.A."/>
            <person name="Pettis G.S."/>
        </authorList>
    </citation>
    <scope>NUCLEOTIDE SEQUENCE [LARGE SCALE GENOMIC DNA]</scope>
    <source>
        <strain evidence="2 3">88-35</strain>
    </source>
</reference>
<dbReference type="Pfam" id="PF17648">
    <property type="entry name" value="Luciferase"/>
    <property type="match status" value="1"/>
</dbReference>
<dbReference type="Proteomes" id="UP000318720">
    <property type="component" value="Unassembled WGS sequence"/>
</dbReference>
<comment type="caution">
    <text evidence="2">The sequence shown here is derived from an EMBL/GenBank/DDBJ whole genome shotgun (WGS) entry which is preliminary data.</text>
</comment>
<dbReference type="EMBL" id="SPAZ01000209">
    <property type="protein sequence ID" value="TQE28723.1"/>
    <property type="molecule type" value="Genomic_DNA"/>
</dbReference>
<dbReference type="AlphaFoldDB" id="A0AAE8VZG7"/>
<dbReference type="RefSeq" id="WP_141583874.1">
    <property type="nucleotide sequence ID" value="NZ_JARAVA010000104.1"/>
</dbReference>
<evidence type="ECO:0000313" key="2">
    <source>
        <dbReference type="EMBL" id="TQE28723.1"/>
    </source>
</evidence>
<protein>
    <recommendedName>
        <fullName evidence="1">Luciferase domain-containing protein</fullName>
    </recommendedName>
</protein>
<name>A0AAE8VZG7_9ACTN</name>
<organism evidence="2 3">
    <name type="scientific">Streptomyces ipomoeae</name>
    <dbReference type="NCBI Taxonomy" id="103232"/>
    <lineage>
        <taxon>Bacteria</taxon>
        <taxon>Bacillati</taxon>
        <taxon>Actinomycetota</taxon>
        <taxon>Actinomycetes</taxon>
        <taxon>Kitasatosporales</taxon>
        <taxon>Streptomycetaceae</taxon>
        <taxon>Streptomyces</taxon>
    </lineage>
</organism>
<dbReference type="InterPro" id="IPR040841">
    <property type="entry name" value="Luciferase_dom"/>
</dbReference>
<accession>A0AAE8VZG7</accession>
<proteinExistence type="predicted"/>
<evidence type="ECO:0000313" key="3">
    <source>
        <dbReference type="Proteomes" id="UP000318720"/>
    </source>
</evidence>
<gene>
    <name evidence="2" type="ORF">Sipo8835_25550</name>
</gene>
<feature type="domain" description="Luciferase" evidence="1">
    <location>
        <begin position="35"/>
        <end position="97"/>
    </location>
</feature>
<evidence type="ECO:0000259" key="1">
    <source>
        <dbReference type="Pfam" id="PF17648"/>
    </source>
</evidence>